<name>A0A2G2V5T9_CAPBA</name>
<feature type="compositionally biased region" description="Polar residues" evidence="1">
    <location>
        <begin position="219"/>
        <end position="239"/>
    </location>
</feature>
<feature type="compositionally biased region" description="Basic and acidic residues" evidence="1">
    <location>
        <begin position="555"/>
        <end position="567"/>
    </location>
</feature>
<feature type="region of interest" description="Disordered" evidence="1">
    <location>
        <begin position="1"/>
        <end position="421"/>
    </location>
</feature>
<feature type="compositionally biased region" description="Basic and acidic residues" evidence="1">
    <location>
        <begin position="675"/>
        <end position="685"/>
    </location>
</feature>
<feature type="compositionally biased region" description="Low complexity" evidence="1">
    <location>
        <begin position="35"/>
        <end position="73"/>
    </location>
</feature>
<feature type="compositionally biased region" description="Polar residues" evidence="1">
    <location>
        <begin position="246"/>
        <end position="271"/>
    </location>
</feature>
<keyword evidence="3" id="KW-1185">Reference proteome</keyword>
<reference evidence="3" key="2">
    <citation type="journal article" date="2017" name="J. Anim. Genet.">
        <title>Multiple reference genome sequences of hot pepper reveal the massive evolution of plant disease resistance genes by retroduplication.</title>
        <authorList>
            <person name="Kim S."/>
            <person name="Park J."/>
            <person name="Yeom S.-I."/>
            <person name="Kim Y.-M."/>
            <person name="Seo E."/>
            <person name="Kim K.-T."/>
            <person name="Kim M.-S."/>
            <person name="Lee J.M."/>
            <person name="Cheong K."/>
            <person name="Shin H.-S."/>
            <person name="Kim S.-B."/>
            <person name="Han K."/>
            <person name="Lee J."/>
            <person name="Park M."/>
            <person name="Lee H.-A."/>
            <person name="Lee H.-Y."/>
            <person name="Lee Y."/>
            <person name="Oh S."/>
            <person name="Lee J.H."/>
            <person name="Choi E."/>
            <person name="Choi E."/>
            <person name="Lee S.E."/>
            <person name="Jeon J."/>
            <person name="Kim H."/>
            <person name="Choi G."/>
            <person name="Song H."/>
            <person name="Lee J."/>
            <person name="Lee S.-C."/>
            <person name="Kwon J.-K."/>
            <person name="Lee H.-Y."/>
            <person name="Koo N."/>
            <person name="Hong Y."/>
            <person name="Kim R.W."/>
            <person name="Kang W.-H."/>
            <person name="Huh J.H."/>
            <person name="Kang B.-C."/>
            <person name="Yang T.-J."/>
            <person name="Lee Y.-H."/>
            <person name="Bennetzen J.L."/>
            <person name="Choi D."/>
        </authorList>
    </citation>
    <scope>NUCLEOTIDE SEQUENCE [LARGE SCALE GENOMIC DNA]</scope>
    <source>
        <strain evidence="3">cv. PBC81</strain>
    </source>
</reference>
<comment type="caution">
    <text evidence="2">The sequence shown here is derived from an EMBL/GenBank/DDBJ whole genome shotgun (WGS) entry which is preliminary data.</text>
</comment>
<feature type="compositionally biased region" description="Polar residues" evidence="1">
    <location>
        <begin position="13"/>
        <end position="34"/>
    </location>
</feature>
<dbReference type="STRING" id="33114.A0A2G2V5T9"/>
<feature type="compositionally biased region" description="Polar residues" evidence="1">
    <location>
        <begin position="81"/>
        <end position="97"/>
    </location>
</feature>
<feature type="compositionally biased region" description="Polar residues" evidence="1">
    <location>
        <begin position="444"/>
        <end position="458"/>
    </location>
</feature>
<feature type="compositionally biased region" description="Polar residues" evidence="1">
    <location>
        <begin position="155"/>
        <end position="166"/>
    </location>
</feature>
<sequence length="685" mass="73276">MEKRSTFRFRLPWSQSEAESASKPSTQPNTKSSGPSRTTRQATRSRTTSQSQPSSSTKPNTSPSSSPATENSPPKQPPSAPTTATSGKPSSPAQPSVGTRGRNEAPASTTIPPPRSPQPQKSAETKAPSQPTTTSTSTLPETPAIPPQPSAESKAPSQSTNTSPLPESSPVPSQPSAATKAPASPKSETQTPTTTITSTPTSTIPQSPQSGPPGVAPSRTESQPLIRSQEQKSNSQPASPSDVETKSNAPQPPSASLSRPAPQSQEVSPKSSPIRKGPQVLSTDQFTPKESRPASQVSSNPFDITSQMQPKDQTVSQTTSAPKQSEESSETSSKSSEAKNRSPEKEMQASELSEVRSTRGITEGPSKISDSSRIISEPKTARPLETKNQETEVKEVVQETNDKNHAAGEKTGGPVTSKEKPGIVFQPKQAQASPDDDQIRVNRVSNGKQTRTIPSQLKNKAVSGRKETAGSAEQDIPLNKEVKDNISKLIHRMAVGDGKINLEEGPVSVITLAGDNRGASMQLGSNSSKRGSIQIHRGYKLNADESADTTTDAEGSERRQSNDGRTMKDQEIEAYMNCNVQGLNNSITFDSFIEGKNPGIHMSFPRTPSETIKTSEENGLFAAHKAEFNATRAQKHTYEPTIRSRCLEGLFLEPSDSDSDNPEKPRRHGCQVGGMEKRENEIDIL</sequence>
<reference evidence="2 3" key="1">
    <citation type="journal article" date="2017" name="Genome Biol.">
        <title>New reference genome sequences of hot pepper reveal the massive evolution of plant disease-resistance genes by retroduplication.</title>
        <authorList>
            <person name="Kim S."/>
            <person name="Park J."/>
            <person name="Yeom S.I."/>
            <person name="Kim Y.M."/>
            <person name="Seo E."/>
            <person name="Kim K.T."/>
            <person name="Kim M.S."/>
            <person name="Lee J.M."/>
            <person name="Cheong K."/>
            <person name="Shin H.S."/>
            <person name="Kim S.B."/>
            <person name="Han K."/>
            <person name="Lee J."/>
            <person name="Park M."/>
            <person name="Lee H.A."/>
            <person name="Lee H.Y."/>
            <person name="Lee Y."/>
            <person name="Oh S."/>
            <person name="Lee J.H."/>
            <person name="Choi E."/>
            <person name="Choi E."/>
            <person name="Lee S.E."/>
            <person name="Jeon J."/>
            <person name="Kim H."/>
            <person name="Choi G."/>
            <person name="Song H."/>
            <person name="Lee J."/>
            <person name="Lee S.C."/>
            <person name="Kwon J.K."/>
            <person name="Lee H.Y."/>
            <person name="Koo N."/>
            <person name="Hong Y."/>
            <person name="Kim R.W."/>
            <person name="Kang W.H."/>
            <person name="Huh J.H."/>
            <person name="Kang B.C."/>
            <person name="Yang T.J."/>
            <person name="Lee Y.H."/>
            <person name="Bennetzen J.L."/>
            <person name="Choi D."/>
        </authorList>
    </citation>
    <scope>NUCLEOTIDE SEQUENCE [LARGE SCALE GENOMIC DNA]</scope>
    <source>
        <strain evidence="3">cv. PBC81</strain>
    </source>
</reference>
<feature type="compositionally biased region" description="Basic and acidic residues" evidence="1">
    <location>
        <begin position="379"/>
        <end position="408"/>
    </location>
</feature>
<dbReference type="PANTHER" id="PTHR33472:SF15">
    <property type="entry name" value="FLOCCULATION PROTEIN FLO11-LIKE"/>
    <property type="match status" value="1"/>
</dbReference>
<feature type="compositionally biased region" description="Basic and acidic residues" evidence="1">
    <location>
        <begin position="336"/>
        <end position="357"/>
    </location>
</feature>
<proteinExistence type="predicted"/>
<dbReference type="AlphaFoldDB" id="A0A2G2V5T9"/>
<feature type="region of interest" description="Disordered" evidence="1">
    <location>
        <begin position="444"/>
        <end position="476"/>
    </location>
</feature>
<accession>A0A2G2V5T9</accession>
<evidence type="ECO:0000256" key="1">
    <source>
        <dbReference type="SAM" id="MobiDB-lite"/>
    </source>
</evidence>
<feature type="region of interest" description="Disordered" evidence="1">
    <location>
        <begin position="538"/>
        <end position="567"/>
    </location>
</feature>
<dbReference type="EMBL" id="MLFT02000224">
    <property type="protein sequence ID" value="PHT28361.1"/>
    <property type="molecule type" value="Genomic_DNA"/>
</dbReference>
<evidence type="ECO:0000313" key="3">
    <source>
        <dbReference type="Proteomes" id="UP000224567"/>
    </source>
</evidence>
<protein>
    <recommendedName>
        <fullName evidence="4">Proteoglycan 4-like</fullName>
    </recommendedName>
</protein>
<gene>
    <name evidence="2" type="ORF">CQW23_32040</name>
</gene>
<organism evidence="2 3">
    <name type="scientific">Capsicum baccatum</name>
    <name type="common">Peruvian pepper</name>
    <dbReference type="NCBI Taxonomy" id="33114"/>
    <lineage>
        <taxon>Eukaryota</taxon>
        <taxon>Viridiplantae</taxon>
        <taxon>Streptophyta</taxon>
        <taxon>Embryophyta</taxon>
        <taxon>Tracheophyta</taxon>
        <taxon>Spermatophyta</taxon>
        <taxon>Magnoliopsida</taxon>
        <taxon>eudicotyledons</taxon>
        <taxon>Gunneridae</taxon>
        <taxon>Pentapetalae</taxon>
        <taxon>asterids</taxon>
        <taxon>lamiids</taxon>
        <taxon>Solanales</taxon>
        <taxon>Solanaceae</taxon>
        <taxon>Solanoideae</taxon>
        <taxon>Capsiceae</taxon>
        <taxon>Capsicum</taxon>
    </lineage>
</organism>
<dbReference type="Proteomes" id="UP000224567">
    <property type="component" value="Unassembled WGS sequence"/>
</dbReference>
<feature type="compositionally biased region" description="Polar residues" evidence="1">
    <location>
        <begin position="293"/>
        <end position="323"/>
    </location>
</feature>
<feature type="compositionally biased region" description="Low complexity" evidence="1">
    <location>
        <begin position="174"/>
        <end position="209"/>
    </location>
</feature>
<evidence type="ECO:0000313" key="2">
    <source>
        <dbReference type="EMBL" id="PHT28361.1"/>
    </source>
</evidence>
<feature type="compositionally biased region" description="Low complexity" evidence="1">
    <location>
        <begin position="125"/>
        <end position="142"/>
    </location>
</feature>
<feature type="region of interest" description="Disordered" evidence="1">
    <location>
        <begin position="653"/>
        <end position="685"/>
    </location>
</feature>
<dbReference type="OrthoDB" id="1709592at2759"/>
<dbReference type="PANTHER" id="PTHR33472">
    <property type="entry name" value="OS01G0106600 PROTEIN"/>
    <property type="match status" value="1"/>
</dbReference>
<evidence type="ECO:0008006" key="4">
    <source>
        <dbReference type="Google" id="ProtNLM"/>
    </source>
</evidence>